<dbReference type="RefSeq" id="WP_196264236.1">
    <property type="nucleotide sequence ID" value="NZ_JADQDN010000005.1"/>
</dbReference>
<comment type="subunit">
    <text evidence="3">Interacts with GyrB.</text>
</comment>
<dbReference type="EMBL" id="JADQDN010000005">
    <property type="protein sequence ID" value="MBF9196874.1"/>
    <property type="molecule type" value="Genomic_DNA"/>
</dbReference>
<protein>
    <recommendedName>
        <fullName evidence="3">DNA gyrase inhibitor YacG</fullName>
    </recommendedName>
</protein>
<dbReference type="Gene3D" id="3.30.50.10">
    <property type="entry name" value="Erythroid Transcription Factor GATA-1, subunit A"/>
    <property type="match status" value="1"/>
</dbReference>
<reference evidence="4 5" key="1">
    <citation type="submission" date="2020-11" db="EMBL/GenBank/DDBJ databases">
        <authorList>
            <person name="Kim M.K."/>
        </authorList>
    </citation>
    <scope>NUCLEOTIDE SEQUENCE [LARGE SCALE GENOMIC DNA]</scope>
    <source>
        <strain evidence="4 5">BT290</strain>
    </source>
</reference>
<sequence length="67" mass="7543">MNAANENKPLTSAGKCPICGKPTEQQYRPFCSRRCADVDLNRWLTGSYAIPVVESEPDDPDEDRRET</sequence>
<dbReference type="NCBIfam" id="NF002362">
    <property type="entry name" value="PRK01343.1"/>
    <property type="match status" value="1"/>
</dbReference>
<comment type="caution">
    <text evidence="4">The sequence shown here is derived from an EMBL/GenBank/DDBJ whole genome shotgun (WGS) entry which is preliminary data.</text>
</comment>
<feature type="binding site" evidence="3">
    <location>
        <position position="19"/>
    </location>
    <ligand>
        <name>Zn(2+)</name>
        <dbReference type="ChEBI" id="CHEBI:29105"/>
    </ligand>
</feature>
<feature type="binding site" evidence="3">
    <location>
        <position position="31"/>
    </location>
    <ligand>
        <name>Zn(2+)</name>
        <dbReference type="ChEBI" id="CHEBI:29105"/>
    </ligand>
</feature>
<evidence type="ECO:0000256" key="2">
    <source>
        <dbReference type="ARBA" id="ARBA00022833"/>
    </source>
</evidence>
<dbReference type="Proteomes" id="UP000611708">
    <property type="component" value="Unassembled WGS sequence"/>
</dbReference>
<name>A0ABS0HTR6_9HYPH</name>
<dbReference type="PANTHER" id="PTHR36150">
    <property type="entry name" value="DNA GYRASE INHIBITOR YACG"/>
    <property type="match status" value="1"/>
</dbReference>
<dbReference type="PANTHER" id="PTHR36150:SF1">
    <property type="entry name" value="DNA GYRASE INHIBITOR YACG"/>
    <property type="match status" value="1"/>
</dbReference>
<accession>A0ABS0HTR6</accession>
<dbReference type="HAMAP" id="MF_00649">
    <property type="entry name" value="DNA_gyrase_inhibitor_YacG"/>
    <property type="match status" value="1"/>
</dbReference>
<feature type="binding site" evidence="3">
    <location>
        <position position="35"/>
    </location>
    <ligand>
        <name>Zn(2+)</name>
        <dbReference type="ChEBI" id="CHEBI:29105"/>
    </ligand>
</feature>
<keyword evidence="5" id="KW-1185">Reference proteome</keyword>
<organism evidence="4 5">
    <name type="scientific">Microvirga terrestris</name>
    <dbReference type="NCBI Taxonomy" id="2791024"/>
    <lineage>
        <taxon>Bacteria</taxon>
        <taxon>Pseudomonadati</taxon>
        <taxon>Pseudomonadota</taxon>
        <taxon>Alphaproteobacteria</taxon>
        <taxon>Hyphomicrobiales</taxon>
        <taxon>Methylobacteriaceae</taxon>
        <taxon>Microvirga</taxon>
    </lineage>
</organism>
<evidence type="ECO:0000313" key="5">
    <source>
        <dbReference type="Proteomes" id="UP000611708"/>
    </source>
</evidence>
<keyword evidence="1 3" id="KW-0479">Metal-binding</keyword>
<gene>
    <name evidence="3 4" type="primary">yacG</name>
    <name evidence="4" type="ORF">I2H36_12545</name>
</gene>
<evidence type="ECO:0000313" key="4">
    <source>
        <dbReference type="EMBL" id="MBF9196874.1"/>
    </source>
</evidence>
<comment type="similarity">
    <text evidence="3">Belongs to the DNA gyrase inhibitor YacG family.</text>
</comment>
<feature type="binding site" evidence="3">
    <location>
        <position position="16"/>
    </location>
    <ligand>
        <name>Zn(2+)</name>
        <dbReference type="ChEBI" id="CHEBI:29105"/>
    </ligand>
</feature>
<keyword evidence="2 3" id="KW-0862">Zinc</keyword>
<dbReference type="InterPro" id="IPR005584">
    <property type="entry name" value="DNA_gyrase_inhibitor_YacG"/>
</dbReference>
<dbReference type="Pfam" id="PF03884">
    <property type="entry name" value="YacG"/>
    <property type="match status" value="1"/>
</dbReference>
<comment type="function">
    <text evidence="3">Inhibits all the catalytic activities of DNA gyrase by preventing its interaction with DNA. Acts by binding directly to the C-terminal domain of GyrB, which probably disrupts DNA binding by the gyrase.</text>
</comment>
<proteinExistence type="inferred from homology"/>
<comment type="cofactor">
    <cofactor evidence="3">
        <name>Zn(2+)</name>
        <dbReference type="ChEBI" id="CHEBI:29105"/>
    </cofactor>
    <text evidence="3">Binds 1 zinc ion.</text>
</comment>
<evidence type="ECO:0000256" key="1">
    <source>
        <dbReference type="ARBA" id="ARBA00022723"/>
    </source>
</evidence>
<dbReference type="InterPro" id="IPR013088">
    <property type="entry name" value="Znf_NHR/GATA"/>
</dbReference>
<dbReference type="SUPFAM" id="SSF57716">
    <property type="entry name" value="Glucocorticoid receptor-like (DNA-binding domain)"/>
    <property type="match status" value="1"/>
</dbReference>
<evidence type="ECO:0000256" key="3">
    <source>
        <dbReference type="HAMAP-Rule" id="MF_00649"/>
    </source>
</evidence>